<comment type="caution">
    <text evidence="1">The sequence shown here is derived from an EMBL/GenBank/DDBJ whole genome shotgun (WGS) entry which is preliminary data.</text>
</comment>
<dbReference type="OrthoDB" id="10367967at2759"/>
<evidence type="ECO:0000313" key="2">
    <source>
        <dbReference type="Proteomes" id="UP000237000"/>
    </source>
</evidence>
<protein>
    <submittedName>
        <fullName evidence="1">Uncharacterized protein</fullName>
    </submittedName>
</protein>
<sequence>MERANGVDFGAALGLHKGDYWAFKVLKCVEYLGLSSTALLGHLNQYLEKWVRCVAHSANTRQVAAPQKAFHAWNTLY</sequence>
<organism evidence="1 2">
    <name type="scientific">Trema orientale</name>
    <name type="common">Charcoal tree</name>
    <name type="synonym">Celtis orientalis</name>
    <dbReference type="NCBI Taxonomy" id="63057"/>
    <lineage>
        <taxon>Eukaryota</taxon>
        <taxon>Viridiplantae</taxon>
        <taxon>Streptophyta</taxon>
        <taxon>Embryophyta</taxon>
        <taxon>Tracheophyta</taxon>
        <taxon>Spermatophyta</taxon>
        <taxon>Magnoliopsida</taxon>
        <taxon>eudicotyledons</taxon>
        <taxon>Gunneridae</taxon>
        <taxon>Pentapetalae</taxon>
        <taxon>rosids</taxon>
        <taxon>fabids</taxon>
        <taxon>Rosales</taxon>
        <taxon>Cannabaceae</taxon>
        <taxon>Trema</taxon>
    </lineage>
</organism>
<accession>A0A2P5EPW4</accession>
<name>A0A2P5EPW4_TREOI</name>
<keyword evidence="2" id="KW-1185">Reference proteome</keyword>
<dbReference type="Proteomes" id="UP000237000">
    <property type="component" value="Unassembled WGS sequence"/>
</dbReference>
<gene>
    <name evidence="1" type="ORF">TorRG33x02_166010</name>
</gene>
<reference evidence="2" key="1">
    <citation type="submission" date="2016-06" db="EMBL/GenBank/DDBJ databases">
        <title>Parallel loss of symbiosis genes in relatives of nitrogen-fixing non-legume Parasponia.</title>
        <authorList>
            <person name="Van Velzen R."/>
            <person name="Holmer R."/>
            <person name="Bu F."/>
            <person name="Rutten L."/>
            <person name="Van Zeijl A."/>
            <person name="Liu W."/>
            <person name="Santuari L."/>
            <person name="Cao Q."/>
            <person name="Sharma T."/>
            <person name="Shen D."/>
            <person name="Roswanjaya Y."/>
            <person name="Wardhani T."/>
            <person name="Kalhor M.S."/>
            <person name="Jansen J."/>
            <person name="Van den Hoogen J."/>
            <person name="Gungor B."/>
            <person name="Hartog M."/>
            <person name="Hontelez J."/>
            <person name="Verver J."/>
            <person name="Yang W.-C."/>
            <person name="Schijlen E."/>
            <person name="Repin R."/>
            <person name="Schilthuizen M."/>
            <person name="Schranz E."/>
            <person name="Heidstra R."/>
            <person name="Miyata K."/>
            <person name="Fedorova E."/>
            <person name="Kohlen W."/>
            <person name="Bisseling T."/>
            <person name="Smit S."/>
            <person name="Geurts R."/>
        </authorList>
    </citation>
    <scope>NUCLEOTIDE SEQUENCE [LARGE SCALE GENOMIC DNA]</scope>
    <source>
        <strain evidence="2">cv. RG33-2</strain>
    </source>
</reference>
<dbReference type="InParanoid" id="A0A2P5EPW4"/>
<proteinExistence type="predicted"/>
<dbReference type="AlphaFoldDB" id="A0A2P5EPW4"/>
<evidence type="ECO:0000313" key="1">
    <source>
        <dbReference type="EMBL" id="PON87608.1"/>
    </source>
</evidence>
<dbReference type="EMBL" id="JXTC01000115">
    <property type="protein sequence ID" value="PON87608.1"/>
    <property type="molecule type" value="Genomic_DNA"/>
</dbReference>